<dbReference type="AlphaFoldDB" id="W6UT15"/>
<evidence type="ECO:0000256" key="2">
    <source>
        <dbReference type="PROSITE-ProRule" id="PRU00117"/>
    </source>
</evidence>
<keyword evidence="2" id="KW-0694">RNA-binding</keyword>
<dbReference type="PANTHER" id="PTHR10288">
    <property type="entry name" value="KH DOMAIN CONTAINING RNA BINDING PROTEIN"/>
    <property type="match status" value="1"/>
</dbReference>
<dbReference type="GO" id="GO:0003723">
    <property type="term" value="F:RNA binding"/>
    <property type="evidence" value="ECO:0007669"/>
    <property type="project" value="UniProtKB-UniRule"/>
</dbReference>
<evidence type="ECO:0000256" key="1">
    <source>
        <dbReference type="ARBA" id="ARBA00022737"/>
    </source>
</evidence>
<dbReference type="PROSITE" id="PS50084">
    <property type="entry name" value="KH_TYPE_1"/>
    <property type="match status" value="2"/>
</dbReference>
<evidence type="ECO:0000259" key="4">
    <source>
        <dbReference type="SMART" id="SM00322"/>
    </source>
</evidence>
<dbReference type="InterPro" id="IPR036612">
    <property type="entry name" value="KH_dom_type_1_sf"/>
</dbReference>
<protein>
    <submittedName>
        <fullName evidence="5">RNA-binding protein Nova-1</fullName>
    </submittedName>
</protein>
<sequence>MTSVGEAELPTASDSDVRDESAEDVEVDVPQNNAHLKILVPSVAAGAIIGKNGEAITNIQNCTGAKVKMSKANDFYPGTNERVCLIIGTTAAITEVYDYISEKIYEKPETASRMVADGRVPYERHKQVKILVPNSTAGMIIGKGGSFIKEIKSKTGAFIQVSQKSREMSLAERCITVGGELNQTRETMRLLLTKIAEDPLSSSCPNISYIDVTGPVASAYPTGSPYALFSAPPTGPPHHHPSTTSGLSSCSPPGRCFMHPLQQQHHHHSGGGAASCGGPLSSPTAVNGRVEASAAVSRRVLNGRGTAPQSLLGAASLPHGGGAGGASLWSSPTSPPFPISLDAVRGLLHSTGFTEEAMEEITRAMRVLNAYGLLSLTSLASWVRFGGGGCGGNGSRPGVSPQLTTVSPPTQPFQEATASSSPFGSPAFQSAPPPASQQQPKQQQQPSSPVDTYYRPQDNGNYIESLPEQMDLSGEPLQMVNRAQRSAKNHRLHRRVHNANDQHIIPCRVFATNRCAGIAAGAAIPKVRCTPV</sequence>
<feature type="region of interest" description="Disordered" evidence="3">
    <location>
        <begin position="393"/>
        <end position="462"/>
    </location>
</feature>
<evidence type="ECO:0000256" key="3">
    <source>
        <dbReference type="SAM" id="MobiDB-lite"/>
    </source>
</evidence>
<dbReference type="Gene3D" id="3.30.1370.10">
    <property type="entry name" value="K Homology domain, type 1"/>
    <property type="match status" value="2"/>
</dbReference>
<dbReference type="OMA" id="REKCADQ"/>
<dbReference type="InterPro" id="IPR047275">
    <property type="entry name" value="KH-I_NOVA_rpt1"/>
</dbReference>
<dbReference type="CDD" id="cd22436">
    <property type="entry name" value="KH-I_NOVA_rpt2"/>
    <property type="match status" value="1"/>
</dbReference>
<dbReference type="RefSeq" id="XP_024355037.1">
    <property type="nucleotide sequence ID" value="XM_024490713.1"/>
</dbReference>
<evidence type="ECO:0000313" key="5">
    <source>
        <dbReference type="EMBL" id="EUB63841.1"/>
    </source>
</evidence>
<keyword evidence="1" id="KW-0677">Repeat</keyword>
<comment type="caution">
    <text evidence="5">The sequence shown here is derived from an EMBL/GenBank/DDBJ whole genome shotgun (WGS) entry which is preliminary data.</text>
</comment>
<keyword evidence="6" id="KW-1185">Reference proteome</keyword>
<dbReference type="SUPFAM" id="SSF54791">
    <property type="entry name" value="Eukaryotic type KH-domain (KH-domain type I)"/>
    <property type="match status" value="2"/>
</dbReference>
<dbReference type="Proteomes" id="UP000019149">
    <property type="component" value="Unassembled WGS sequence"/>
</dbReference>
<dbReference type="SMART" id="SM00322">
    <property type="entry name" value="KH"/>
    <property type="match status" value="2"/>
</dbReference>
<gene>
    <name evidence="5" type="ORF">EGR_01464</name>
</gene>
<feature type="domain" description="K Homology" evidence="4">
    <location>
        <begin position="32"/>
        <end position="105"/>
    </location>
</feature>
<feature type="domain" description="K Homology" evidence="4">
    <location>
        <begin position="124"/>
        <end position="196"/>
    </location>
</feature>
<feature type="compositionally biased region" description="Polar residues" evidence="3">
    <location>
        <begin position="401"/>
        <end position="417"/>
    </location>
</feature>
<organism evidence="5 6">
    <name type="scientific">Echinococcus granulosus</name>
    <name type="common">Hydatid tapeworm</name>
    <dbReference type="NCBI Taxonomy" id="6210"/>
    <lineage>
        <taxon>Eukaryota</taxon>
        <taxon>Metazoa</taxon>
        <taxon>Spiralia</taxon>
        <taxon>Lophotrochozoa</taxon>
        <taxon>Platyhelminthes</taxon>
        <taxon>Cestoda</taxon>
        <taxon>Eucestoda</taxon>
        <taxon>Cyclophyllidea</taxon>
        <taxon>Taeniidae</taxon>
        <taxon>Echinococcus</taxon>
        <taxon>Echinococcus granulosus group</taxon>
    </lineage>
</organism>
<feature type="compositionally biased region" description="Low complexity" evidence="3">
    <location>
        <begin position="418"/>
        <end position="449"/>
    </location>
</feature>
<dbReference type="InterPro" id="IPR004088">
    <property type="entry name" value="KH_dom_type_1"/>
</dbReference>
<dbReference type="EMBL" id="APAU02000005">
    <property type="protein sequence ID" value="EUB63841.1"/>
    <property type="molecule type" value="Genomic_DNA"/>
</dbReference>
<dbReference type="KEGG" id="egl:EGR_01464"/>
<proteinExistence type="predicted"/>
<feature type="region of interest" description="Disordered" evidence="3">
    <location>
        <begin position="1"/>
        <end position="26"/>
    </location>
</feature>
<dbReference type="Pfam" id="PF00013">
    <property type="entry name" value="KH_1"/>
    <property type="match status" value="2"/>
</dbReference>
<accession>W6UT15</accession>
<reference evidence="5 6" key="1">
    <citation type="journal article" date="2013" name="Nat. Genet.">
        <title>The genome of the hydatid tapeworm Echinococcus granulosus.</title>
        <authorList>
            <person name="Zheng H."/>
            <person name="Zhang W."/>
            <person name="Zhang L."/>
            <person name="Zhang Z."/>
            <person name="Li J."/>
            <person name="Lu G."/>
            <person name="Zhu Y."/>
            <person name="Wang Y."/>
            <person name="Huang Y."/>
            <person name="Liu J."/>
            <person name="Kang H."/>
            <person name="Chen J."/>
            <person name="Wang L."/>
            <person name="Chen A."/>
            <person name="Yu S."/>
            <person name="Gao Z."/>
            <person name="Jin L."/>
            <person name="Gu W."/>
            <person name="Wang Z."/>
            <person name="Zhao L."/>
            <person name="Shi B."/>
            <person name="Wen H."/>
            <person name="Lin R."/>
            <person name="Jones M.K."/>
            <person name="Brejova B."/>
            <person name="Vinar T."/>
            <person name="Zhao G."/>
            <person name="McManus D.P."/>
            <person name="Chen Z."/>
            <person name="Zhou Y."/>
            <person name="Wang S."/>
        </authorList>
    </citation>
    <scope>NUCLEOTIDE SEQUENCE [LARGE SCALE GENOMIC DNA]</scope>
</reference>
<dbReference type="CTD" id="36337179"/>
<dbReference type="CDD" id="cd22435">
    <property type="entry name" value="KH-I_NOVA_rpt1"/>
    <property type="match status" value="1"/>
</dbReference>
<name>W6UT15_ECHGR</name>
<dbReference type="GeneID" id="36337179"/>
<feature type="region of interest" description="Disordered" evidence="3">
    <location>
        <begin position="231"/>
        <end position="280"/>
    </location>
</feature>
<dbReference type="InterPro" id="IPR004087">
    <property type="entry name" value="KH_dom"/>
</dbReference>
<evidence type="ECO:0000313" key="6">
    <source>
        <dbReference type="Proteomes" id="UP000019149"/>
    </source>
</evidence>
<dbReference type="OrthoDB" id="441329at2759"/>
<dbReference type="InterPro" id="IPR047276">
    <property type="entry name" value="KH-I_NOVA_rpt2"/>
</dbReference>